<dbReference type="OrthoDB" id="883131at2"/>
<accession>A0A212UD51</accession>
<organism evidence="2 3">
    <name type="scientific">Hymenobacter gelipurpurascens</name>
    <dbReference type="NCBI Taxonomy" id="89968"/>
    <lineage>
        <taxon>Bacteria</taxon>
        <taxon>Pseudomonadati</taxon>
        <taxon>Bacteroidota</taxon>
        <taxon>Cytophagia</taxon>
        <taxon>Cytophagales</taxon>
        <taxon>Hymenobacteraceae</taxon>
        <taxon>Hymenobacter</taxon>
    </lineage>
</organism>
<dbReference type="AlphaFoldDB" id="A0A212UD51"/>
<evidence type="ECO:0008006" key="4">
    <source>
        <dbReference type="Google" id="ProtNLM"/>
    </source>
</evidence>
<feature type="chain" id="PRO_5011249461" description="DUF4468 domain-containing protein" evidence="1">
    <location>
        <begin position="20"/>
        <end position="170"/>
    </location>
</feature>
<evidence type="ECO:0000313" key="2">
    <source>
        <dbReference type="EMBL" id="SNC76123.1"/>
    </source>
</evidence>
<evidence type="ECO:0000256" key="1">
    <source>
        <dbReference type="SAM" id="SignalP"/>
    </source>
</evidence>
<dbReference type="Proteomes" id="UP000198131">
    <property type="component" value="Unassembled WGS sequence"/>
</dbReference>
<proteinExistence type="predicted"/>
<dbReference type="EMBL" id="FYEW01000002">
    <property type="protein sequence ID" value="SNC76123.1"/>
    <property type="molecule type" value="Genomic_DNA"/>
</dbReference>
<evidence type="ECO:0000313" key="3">
    <source>
        <dbReference type="Proteomes" id="UP000198131"/>
    </source>
</evidence>
<protein>
    <recommendedName>
        <fullName evidence="4">DUF4468 domain-containing protein</fullName>
    </recommendedName>
</protein>
<feature type="signal peptide" evidence="1">
    <location>
        <begin position="1"/>
        <end position="19"/>
    </location>
</feature>
<gene>
    <name evidence="2" type="ORF">SAMN06265337_3226</name>
</gene>
<sequence>MKKLLLLAGLLLAGTVAQAQSSAEVQALTRRLNELARDPDEPATEIRATLSNCHFTEVIRKYRTAGSGESGNFQVSHQKNGADWAVKSDDKVEFELRLGVEWSQVTSLTYVPAHNDKKDRHYYEIKIKRQPPGKSDSTTLEMPVYTTDEAVVRDLVQRLEKVRRSCGAKG</sequence>
<reference evidence="3" key="1">
    <citation type="submission" date="2017-06" db="EMBL/GenBank/DDBJ databases">
        <authorList>
            <person name="Varghese N."/>
            <person name="Submissions S."/>
        </authorList>
    </citation>
    <scope>NUCLEOTIDE SEQUENCE [LARGE SCALE GENOMIC DNA]</scope>
    <source>
        <strain evidence="3">DSM 11116</strain>
    </source>
</reference>
<dbReference type="RefSeq" id="WP_088844510.1">
    <property type="nucleotide sequence ID" value="NZ_FYEW01000002.1"/>
</dbReference>
<keyword evidence="1" id="KW-0732">Signal</keyword>
<name>A0A212UD51_9BACT</name>
<keyword evidence="3" id="KW-1185">Reference proteome</keyword>